<keyword evidence="4" id="KW-1185">Reference proteome</keyword>
<gene>
    <name evidence="3" type="ORF">Ami103574_07610</name>
</gene>
<evidence type="ECO:0000256" key="1">
    <source>
        <dbReference type="SAM" id="Phobius"/>
    </source>
</evidence>
<feature type="transmembrane region" description="Helical" evidence="1">
    <location>
        <begin position="12"/>
        <end position="29"/>
    </location>
</feature>
<dbReference type="GO" id="GO:0005886">
    <property type="term" value="C:plasma membrane"/>
    <property type="evidence" value="ECO:0007669"/>
    <property type="project" value="TreeGrafter"/>
</dbReference>
<dbReference type="PANTHER" id="PTHR30336:SF6">
    <property type="entry name" value="INTEGRAL MEMBRANE PROTEIN"/>
    <property type="match status" value="1"/>
</dbReference>
<protein>
    <submittedName>
        <fullName evidence="3">SanA protein</fullName>
    </submittedName>
</protein>
<keyword evidence="1" id="KW-0472">Membrane</keyword>
<dbReference type="RefSeq" id="WP_163066238.1">
    <property type="nucleotide sequence ID" value="NZ_CP048649.1"/>
</dbReference>
<evidence type="ECO:0000313" key="3">
    <source>
        <dbReference type="EMBL" id="QIB69196.1"/>
    </source>
</evidence>
<dbReference type="Gene3D" id="3.40.50.620">
    <property type="entry name" value="HUPs"/>
    <property type="match status" value="1"/>
</dbReference>
<evidence type="ECO:0000259" key="2">
    <source>
        <dbReference type="Pfam" id="PF02698"/>
    </source>
</evidence>
<feature type="domain" description="DUF218" evidence="2">
    <location>
        <begin position="68"/>
        <end position="184"/>
    </location>
</feature>
<dbReference type="EMBL" id="CP048649">
    <property type="protein sequence ID" value="QIB69196.1"/>
    <property type="molecule type" value="Genomic_DNA"/>
</dbReference>
<sequence>MNYKCRNKRKFWLTGIFILTLIAVLPLIINQYMIKTAGVAVIAEMKADREVNFVKAQNPVFSGLGAECILVLGAGLKPDGTPNHMLEDRLETAFALYKSGAAPKLLLSGDHGRNEYDEVNAMKRYMLEHGVPKKDIFLDHAGFSTYDSMYRAKAVFKVNSVIVVTQRYHQYRALYLAEKLDYKAYGVCSDQGVYRGQGMRTIREILARNKDFFKGILKPAPAYTGAAVPISGSGLESWDQEEK</sequence>
<evidence type="ECO:0000313" key="4">
    <source>
        <dbReference type="Proteomes" id="UP000466848"/>
    </source>
</evidence>
<dbReference type="Pfam" id="PF02698">
    <property type="entry name" value="DUF218"/>
    <property type="match status" value="1"/>
</dbReference>
<reference evidence="3 4" key="1">
    <citation type="submission" date="2020-02" db="EMBL/GenBank/DDBJ databases">
        <authorList>
            <person name="Kim Y.B."/>
            <person name="Roh S.W."/>
        </authorList>
    </citation>
    <scope>NUCLEOTIDE SEQUENCE [LARGE SCALE GENOMIC DNA]</scope>
    <source>
        <strain evidence="3 4">DSM 103574</strain>
    </source>
</reference>
<keyword evidence="1" id="KW-1133">Transmembrane helix</keyword>
<accession>A0A858BYQ1</accession>
<dbReference type="PANTHER" id="PTHR30336">
    <property type="entry name" value="INNER MEMBRANE PROTEIN, PROBABLE PERMEASE"/>
    <property type="match status" value="1"/>
</dbReference>
<dbReference type="InterPro" id="IPR014729">
    <property type="entry name" value="Rossmann-like_a/b/a_fold"/>
</dbReference>
<organism evidence="3 4">
    <name type="scientific">Aminipila butyrica</name>
    <dbReference type="NCBI Taxonomy" id="433296"/>
    <lineage>
        <taxon>Bacteria</taxon>
        <taxon>Bacillati</taxon>
        <taxon>Bacillota</taxon>
        <taxon>Clostridia</taxon>
        <taxon>Peptostreptococcales</taxon>
        <taxon>Anaerovoracaceae</taxon>
        <taxon>Aminipila</taxon>
    </lineage>
</organism>
<dbReference type="InterPro" id="IPR051599">
    <property type="entry name" value="Cell_Envelope_Assoc"/>
</dbReference>
<dbReference type="InterPro" id="IPR003848">
    <property type="entry name" value="DUF218"/>
</dbReference>
<proteinExistence type="predicted"/>
<dbReference type="Proteomes" id="UP000466848">
    <property type="component" value="Chromosome"/>
</dbReference>
<dbReference type="KEGG" id="abut:Ami103574_07610"/>
<dbReference type="CDD" id="cd06259">
    <property type="entry name" value="YdcF-like"/>
    <property type="match status" value="1"/>
</dbReference>
<dbReference type="AlphaFoldDB" id="A0A858BYQ1"/>
<name>A0A858BYQ1_9FIRM</name>
<keyword evidence="1" id="KW-0812">Transmembrane</keyword>